<dbReference type="InterPro" id="IPR003838">
    <property type="entry name" value="ABC3_permease_C"/>
</dbReference>
<gene>
    <name evidence="10" type="primary">macB_2</name>
    <name evidence="10" type="ORF">SPSIL_007600</name>
</gene>
<evidence type="ECO:0000259" key="9">
    <source>
        <dbReference type="Pfam" id="PF12704"/>
    </source>
</evidence>
<name>A0ABZ3IG60_9FIRM</name>
<keyword evidence="10" id="KW-0378">Hydrolase</keyword>
<feature type="transmembrane region" description="Helical" evidence="7">
    <location>
        <begin position="364"/>
        <end position="387"/>
    </location>
</feature>
<keyword evidence="2" id="KW-1003">Cell membrane</keyword>
<proteinExistence type="inferred from homology"/>
<dbReference type="PANTHER" id="PTHR30572:SF4">
    <property type="entry name" value="ABC TRANSPORTER PERMEASE YTRF"/>
    <property type="match status" value="1"/>
</dbReference>
<accession>A0ABZ3IG60</accession>
<keyword evidence="10" id="KW-0067">ATP-binding</keyword>
<feature type="domain" description="MacB-like periplasmic core" evidence="9">
    <location>
        <begin position="20"/>
        <end position="243"/>
    </location>
</feature>
<keyword evidence="5 7" id="KW-0472">Membrane</keyword>
<evidence type="ECO:0000256" key="4">
    <source>
        <dbReference type="ARBA" id="ARBA00022989"/>
    </source>
</evidence>
<reference evidence="10" key="1">
    <citation type="submission" date="2024-05" db="EMBL/GenBank/DDBJ databases">
        <title>Isolation and characterization of Sporomusa carbonis sp. nov., a carboxydotrophic hydrogenogen in the genus of Sporomusa isolated from a charcoal burning pile.</title>
        <authorList>
            <person name="Boeer T."/>
            <person name="Rosenbaum F."/>
            <person name="Eysell L."/>
            <person name="Mueller V."/>
            <person name="Daniel R."/>
            <person name="Poehlein A."/>
        </authorList>
    </citation>
    <scope>NUCLEOTIDE SEQUENCE [LARGE SCALE GENOMIC DNA]</scope>
    <source>
        <strain evidence="10">DSM 10669</strain>
    </source>
</reference>
<dbReference type="RefSeq" id="WP_094606090.1">
    <property type="nucleotide sequence ID" value="NZ_CP155573.1"/>
</dbReference>
<evidence type="ECO:0000256" key="2">
    <source>
        <dbReference type="ARBA" id="ARBA00022475"/>
    </source>
</evidence>
<dbReference type="GO" id="GO:0005524">
    <property type="term" value="F:ATP binding"/>
    <property type="evidence" value="ECO:0007669"/>
    <property type="project" value="UniProtKB-KW"/>
</dbReference>
<evidence type="ECO:0000256" key="3">
    <source>
        <dbReference type="ARBA" id="ARBA00022692"/>
    </source>
</evidence>
<dbReference type="Pfam" id="PF12704">
    <property type="entry name" value="MacB_PCD"/>
    <property type="match status" value="1"/>
</dbReference>
<keyword evidence="4 7" id="KW-1133">Transmembrane helix</keyword>
<feature type="transmembrane region" description="Helical" evidence="7">
    <location>
        <begin position="325"/>
        <end position="358"/>
    </location>
</feature>
<dbReference type="GO" id="GO:0016787">
    <property type="term" value="F:hydrolase activity"/>
    <property type="evidence" value="ECO:0007669"/>
    <property type="project" value="UniProtKB-KW"/>
</dbReference>
<keyword evidence="3 7" id="KW-0812">Transmembrane</keyword>
<evidence type="ECO:0000256" key="6">
    <source>
        <dbReference type="ARBA" id="ARBA00038076"/>
    </source>
</evidence>
<dbReference type="PANTHER" id="PTHR30572">
    <property type="entry name" value="MEMBRANE COMPONENT OF TRANSPORTER-RELATED"/>
    <property type="match status" value="1"/>
</dbReference>
<evidence type="ECO:0000256" key="1">
    <source>
        <dbReference type="ARBA" id="ARBA00004651"/>
    </source>
</evidence>
<sequence length="404" mass="42965">MLKESIAIALRALLANKLRSILTMLGIIIGVGAVISMVSIGMGVRDKVQNSIASLGSNMLIVSPGAASSQGVRSASGSSITLSLEDAEYIKKMVQGIDYVAPAVSKQYQVIAGNQNWTTTVYGITPEYMAIKSLTVGSGSFVSQQDINSRNRVAVLGATVAENLFGELNPTGQNIRINNTPYQIIGILDSKGQSTMGQDQDDIVLVPLTTAQERLLGITYLNSISIQVTKLEGMDQAQEQITSLLRQRHKISGTKEDDFTVRNLTSIMAMMTETTGTITLFLGCIGAISLLVGGIGIMNIMMVSVTERTREIGIRKALGATYRDIMLQFLIESVVIGVLGGIFGIALGVSAAFAISTFGSLKTVLSAISILVPFGVSVAVGLFFGIYPARKAALLDPIEALRYE</sequence>
<feature type="domain" description="ABC3 transporter permease C-terminal" evidence="8">
    <location>
        <begin position="284"/>
        <end position="393"/>
    </location>
</feature>
<protein>
    <submittedName>
        <fullName evidence="10">Macrolide export ATP-binding/permease protein MacB</fullName>
        <ecNumber evidence="10">3.6.3.-</ecNumber>
    </submittedName>
</protein>
<evidence type="ECO:0000313" key="10">
    <source>
        <dbReference type="EMBL" id="XFO64657.1"/>
    </source>
</evidence>
<organism evidence="10 11">
    <name type="scientific">Sporomusa silvacetica DSM 10669</name>
    <dbReference type="NCBI Taxonomy" id="1123289"/>
    <lineage>
        <taxon>Bacteria</taxon>
        <taxon>Bacillati</taxon>
        <taxon>Bacillota</taxon>
        <taxon>Negativicutes</taxon>
        <taxon>Selenomonadales</taxon>
        <taxon>Sporomusaceae</taxon>
        <taxon>Sporomusa</taxon>
    </lineage>
</organism>
<dbReference type="EMBL" id="CP155573">
    <property type="protein sequence ID" value="XFO64657.1"/>
    <property type="molecule type" value="Genomic_DNA"/>
</dbReference>
<comment type="similarity">
    <text evidence="6">Belongs to the ABC-4 integral membrane protein family.</text>
</comment>
<dbReference type="InterPro" id="IPR050250">
    <property type="entry name" value="Macrolide_Exporter_MacB"/>
</dbReference>
<dbReference type="Pfam" id="PF02687">
    <property type="entry name" value="FtsX"/>
    <property type="match status" value="1"/>
</dbReference>
<dbReference type="InterPro" id="IPR025857">
    <property type="entry name" value="MacB_PCD"/>
</dbReference>
<feature type="transmembrane region" description="Helical" evidence="7">
    <location>
        <begin position="280"/>
        <end position="305"/>
    </location>
</feature>
<keyword evidence="11" id="KW-1185">Reference proteome</keyword>
<evidence type="ECO:0000313" key="11">
    <source>
        <dbReference type="Proteomes" id="UP000216752"/>
    </source>
</evidence>
<dbReference type="EC" id="3.6.3.-" evidence="10"/>
<feature type="transmembrane region" description="Helical" evidence="7">
    <location>
        <begin position="21"/>
        <end position="44"/>
    </location>
</feature>
<evidence type="ECO:0000259" key="8">
    <source>
        <dbReference type="Pfam" id="PF02687"/>
    </source>
</evidence>
<keyword evidence="10" id="KW-0547">Nucleotide-binding</keyword>
<dbReference type="Proteomes" id="UP000216752">
    <property type="component" value="Chromosome"/>
</dbReference>
<evidence type="ECO:0000256" key="5">
    <source>
        <dbReference type="ARBA" id="ARBA00023136"/>
    </source>
</evidence>
<comment type="subcellular location">
    <subcellularLocation>
        <location evidence="1">Cell membrane</location>
        <topology evidence="1">Multi-pass membrane protein</topology>
    </subcellularLocation>
</comment>
<evidence type="ECO:0000256" key="7">
    <source>
        <dbReference type="SAM" id="Phobius"/>
    </source>
</evidence>